<evidence type="ECO:0000313" key="3">
    <source>
        <dbReference type="EMBL" id="MCL2916208.1"/>
    </source>
</evidence>
<dbReference type="SMART" id="SM00267">
    <property type="entry name" value="GGDEF"/>
    <property type="match status" value="1"/>
</dbReference>
<comment type="caution">
    <text evidence="3">The sequence shown here is derived from an EMBL/GenBank/DDBJ whole genome shotgun (WGS) entry which is preliminary data.</text>
</comment>
<proteinExistence type="predicted"/>
<keyword evidence="1" id="KW-1133">Transmembrane helix</keyword>
<keyword evidence="1" id="KW-0472">Membrane</keyword>
<dbReference type="SUPFAM" id="SSF55073">
    <property type="entry name" value="Nucleotide cyclase"/>
    <property type="match status" value="1"/>
</dbReference>
<evidence type="ECO:0000259" key="2">
    <source>
        <dbReference type="PROSITE" id="PS50887"/>
    </source>
</evidence>
<dbReference type="EMBL" id="JAKIKT010000012">
    <property type="protein sequence ID" value="MCL2916208.1"/>
    <property type="molecule type" value="Genomic_DNA"/>
</dbReference>
<organism evidence="3 4">
    <name type="scientific">Shewanella corallii</name>
    <dbReference type="NCBI Taxonomy" id="560080"/>
    <lineage>
        <taxon>Bacteria</taxon>
        <taxon>Pseudomonadati</taxon>
        <taxon>Pseudomonadota</taxon>
        <taxon>Gammaproteobacteria</taxon>
        <taxon>Alteromonadales</taxon>
        <taxon>Shewanellaceae</taxon>
        <taxon>Shewanella</taxon>
    </lineage>
</organism>
<gene>
    <name evidence="3" type="ORF">L2725_20955</name>
</gene>
<name>A0ABT0NCK9_9GAMM</name>
<keyword evidence="4" id="KW-1185">Reference proteome</keyword>
<sequence length="276" mass="30635">MEILAITIVCIGLSGLLSALSPAFQIIHMSDYQHNGWMVLLSMIMLFVLGYVGFVWVLASKQVNSVDMVVSAIFCGGGGFVYIITRMSRQTIGDLKRIAEQKHFLAYHDSLTGLPNRLYFYEQLDQLIANTDANFCCMLVDVDNFKPINDTYGHDHGDMVLQTIAKRMQNTIPEGAVPARIGGDELAILLPESDVGHAVEVAQQIQSKLAQPFNCGRFQEPIEASIGIAAFPQDGHDRETLLVSADIAMYQAKRSTRSFQVFNSDMELPKAVNYHE</sequence>
<feature type="transmembrane region" description="Helical" evidence="1">
    <location>
        <begin position="39"/>
        <end position="59"/>
    </location>
</feature>
<feature type="domain" description="GGDEF" evidence="2">
    <location>
        <begin position="133"/>
        <end position="265"/>
    </location>
</feature>
<accession>A0ABT0NCK9</accession>
<protein>
    <submittedName>
        <fullName evidence="3">GGDEF domain-containing protein</fullName>
    </submittedName>
</protein>
<feature type="transmembrane region" description="Helical" evidence="1">
    <location>
        <begin position="65"/>
        <end position="84"/>
    </location>
</feature>
<reference evidence="3 4" key="1">
    <citation type="submission" date="2022-01" db="EMBL/GenBank/DDBJ databases">
        <title>Whole genome-based taxonomy of the Shewanellaceae.</title>
        <authorList>
            <person name="Martin-Rodriguez A.J."/>
        </authorList>
    </citation>
    <scope>NUCLEOTIDE SEQUENCE [LARGE SCALE GENOMIC DNA]</scope>
    <source>
        <strain evidence="3 4">DSM 21332</strain>
    </source>
</reference>
<dbReference type="Gene3D" id="3.30.70.270">
    <property type="match status" value="1"/>
</dbReference>
<dbReference type="PANTHER" id="PTHR46663">
    <property type="entry name" value="DIGUANYLATE CYCLASE DGCT-RELATED"/>
    <property type="match status" value="1"/>
</dbReference>
<dbReference type="InterPro" id="IPR029787">
    <property type="entry name" value="Nucleotide_cyclase"/>
</dbReference>
<feature type="transmembrane region" description="Helical" evidence="1">
    <location>
        <begin position="6"/>
        <end position="27"/>
    </location>
</feature>
<dbReference type="Proteomes" id="UP001202831">
    <property type="component" value="Unassembled WGS sequence"/>
</dbReference>
<dbReference type="CDD" id="cd01949">
    <property type="entry name" value="GGDEF"/>
    <property type="match status" value="1"/>
</dbReference>
<dbReference type="RefSeq" id="WP_249250751.1">
    <property type="nucleotide sequence ID" value="NZ_JAKIKT010000012.1"/>
</dbReference>
<dbReference type="PROSITE" id="PS50887">
    <property type="entry name" value="GGDEF"/>
    <property type="match status" value="1"/>
</dbReference>
<dbReference type="PANTHER" id="PTHR46663:SF2">
    <property type="entry name" value="GGDEF DOMAIN-CONTAINING PROTEIN"/>
    <property type="match status" value="1"/>
</dbReference>
<dbReference type="InterPro" id="IPR052163">
    <property type="entry name" value="DGC-Regulatory_Protein"/>
</dbReference>
<dbReference type="NCBIfam" id="TIGR00254">
    <property type="entry name" value="GGDEF"/>
    <property type="match status" value="1"/>
</dbReference>
<evidence type="ECO:0000256" key="1">
    <source>
        <dbReference type="SAM" id="Phobius"/>
    </source>
</evidence>
<dbReference type="Pfam" id="PF00990">
    <property type="entry name" value="GGDEF"/>
    <property type="match status" value="1"/>
</dbReference>
<evidence type="ECO:0000313" key="4">
    <source>
        <dbReference type="Proteomes" id="UP001202831"/>
    </source>
</evidence>
<dbReference type="InterPro" id="IPR043128">
    <property type="entry name" value="Rev_trsase/Diguanyl_cyclase"/>
</dbReference>
<dbReference type="InterPro" id="IPR000160">
    <property type="entry name" value="GGDEF_dom"/>
</dbReference>
<keyword evidence="1" id="KW-0812">Transmembrane</keyword>